<dbReference type="OrthoDB" id="4210046at2759"/>
<reference evidence="3 4" key="1">
    <citation type="journal article" date="2011" name="PLoS Genet.">
        <title>Comparative genomic analysis of human fungal pathogens causing paracoccidioidomycosis.</title>
        <authorList>
            <person name="Desjardins C.A."/>
            <person name="Champion M.D."/>
            <person name="Holder J.W."/>
            <person name="Muszewska A."/>
            <person name="Goldberg J."/>
            <person name="Bailao A.M."/>
            <person name="Brigido M.M."/>
            <person name="Ferreira M.E."/>
            <person name="Garcia A.M."/>
            <person name="Grynberg M."/>
            <person name="Gujja S."/>
            <person name="Heiman D.I."/>
            <person name="Henn M.R."/>
            <person name="Kodira C.D."/>
            <person name="Leon-Narvaez H."/>
            <person name="Longo L.V."/>
            <person name="Ma L.J."/>
            <person name="Malavazi I."/>
            <person name="Matsuo A.L."/>
            <person name="Morais F.V."/>
            <person name="Pereira M."/>
            <person name="Rodriguez-Brito S."/>
            <person name="Sakthikumar S."/>
            <person name="Salem-Izacc S.M."/>
            <person name="Sykes S.M."/>
            <person name="Teixeira M.M."/>
            <person name="Vallejo M.C."/>
            <person name="Walter M.E."/>
            <person name="Yandava C."/>
            <person name="Young S."/>
            <person name="Zeng Q."/>
            <person name="Zucker J."/>
            <person name="Felipe M.S."/>
            <person name="Goldman G.H."/>
            <person name="Haas B.J."/>
            <person name="McEwen J.G."/>
            <person name="Nino-Vega G."/>
            <person name="Puccia R."/>
            <person name="San-Blas G."/>
            <person name="Soares C.M."/>
            <person name="Birren B.W."/>
            <person name="Cuomo C.A."/>
        </authorList>
    </citation>
    <scope>NUCLEOTIDE SEQUENCE [LARGE SCALE GENOMIC DNA]</scope>
    <source>
        <strain evidence="4">ATCC MYA-826 / Pb01</strain>
    </source>
</reference>
<feature type="coiled-coil region" evidence="1">
    <location>
        <begin position="9"/>
        <end position="43"/>
    </location>
</feature>
<dbReference type="HOGENOM" id="CLU_2776616_0_0_1"/>
<dbReference type="GeneID" id="26970417"/>
<sequence>MEASLVVLHQEFGSAIQELRSENQQLQADCQSLRAECQSLHTALNSSRSQSRPKPSLPDLERIPGSLYC</sequence>
<dbReference type="Proteomes" id="UP000002059">
    <property type="component" value="Partially assembled WGS sequence"/>
</dbReference>
<keyword evidence="1" id="KW-0175">Coiled coil</keyword>
<evidence type="ECO:0000313" key="3">
    <source>
        <dbReference type="EMBL" id="KGQ01828.1"/>
    </source>
</evidence>
<dbReference type="KEGG" id="pbl:PAAG_11403"/>
<gene>
    <name evidence="3" type="ORF">PAAG_11403</name>
</gene>
<name>A0A0A2V2W0_PARBA</name>
<proteinExistence type="predicted"/>
<accession>A0A0A2V2W0</accession>
<dbReference type="RefSeq" id="XP_015703320.1">
    <property type="nucleotide sequence ID" value="XM_015847058.1"/>
</dbReference>
<dbReference type="EMBL" id="KN293995">
    <property type="protein sequence ID" value="KGQ01828.1"/>
    <property type="molecule type" value="Genomic_DNA"/>
</dbReference>
<evidence type="ECO:0000313" key="4">
    <source>
        <dbReference type="Proteomes" id="UP000002059"/>
    </source>
</evidence>
<evidence type="ECO:0000256" key="1">
    <source>
        <dbReference type="SAM" id="Coils"/>
    </source>
</evidence>
<feature type="compositionally biased region" description="Polar residues" evidence="2">
    <location>
        <begin position="43"/>
        <end position="53"/>
    </location>
</feature>
<feature type="region of interest" description="Disordered" evidence="2">
    <location>
        <begin position="43"/>
        <end position="69"/>
    </location>
</feature>
<keyword evidence="4" id="KW-1185">Reference proteome</keyword>
<evidence type="ECO:0000256" key="2">
    <source>
        <dbReference type="SAM" id="MobiDB-lite"/>
    </source>
</evidence>
<protein>
    <submittedName>
        <fullName evidence="3">Uncharacterized protein</fullName>
    </submittedName>
</protein>
<dbReference type="VEuPathDB" id="FungiDB:PAAG_11403"/>
<organism evidence="3 4">
    <name type="scientific">Paracoccidioides lutzii (strain ATCC MYA-826 / Pb01)</name>
    <name type="common">Paracoccidioides brasiliensis</name>
    <dbReference type="NCBI Taxonomy" id="502779"/>
    <lineage>
        <taxon>Eukaryota</taxon>
        <taxon>Fungi</taxon>
        <taxon>Dikarya</taxon>
        <taxon>Ascomycota</taxon>
        <taxon>Pezizomycotina</taxon>
        <taxon>Eurotiomycetes</taxon>
        <taxon>Eurotiomycetidae</taxon>
        <taxon>Onygenales</taxon>
        <taxon>Ajellomycetaceae</taxon>
        <taxon>Paracoccidioides</taxon>
    </lineage>
</organism>
<dbReference type="AlphaFoldDB" id="A0A0A2V2W0"/>